<reference evidence="7" key="1">
    <citation type="submission" date="2019-12" db="EMBL/GenBank/DDBJ databases">
        <title>Mycobacterium spongiae sp. nov.</title>
        <authorList>
            <person name="Stinear T."/>
        </authorList>
    </citation>
    <scope>NUCLEOTIDE SEQUENCE</scope>
    <source>
        <strain evidence="7">FSD4b-SM</strain>
    </source>
</reference>
<dbReference type="Pfam" id="PF00440">
    <property type="entry name" value="TetR_N"/>
    <property type="match status" value="1"/>
</dbReference>
<organism evidence="7 8">
    <name type="scientific">Mycobacterium spongiae</name>
    <dbReference type="NCBI Taxonomy" id="886343"/>
    <lineage>
        <taxon>Bacteria</taxon>
        <taxon>Bacillati</taxon>
        <taxon>Actinomycetota</taxon>
        <taxon>Actinomycetes</taxon>
        <taxon>Mycobacteriales</taxon>
        <taxon>Mycobacteriaceae</taxon>
        <taxon>Mycobacterium</taxon>
    </lineage>
</organism>
<dbReference type="InterPro" id="IPR001647">
    <property type="entry name" value="HTH_TetR"/>
</dbReference>
<evidence type="ECO:0000256" key="5">
    <source>
        <dbReference type="SAM" id="MobiDB-lite"/>
    </source>
</evidence>
<dbReference type="Proteomes" id="UP000682202">
    <property type="component" value="Chromosome"/>
</dbReference>
<dbReference type="AlphaFoldDB" id="A0A975JWH5"/>
<dbReference type="EMBL" id="CP046600">
    <property type="protein sequence ID" value="QUR66975.1"/>
    <property type="molecule type" value="Genomic_DNA"/>
</dbReference>
<dbReference type="KEGG" id="mspg:F6B93_07575"/>
<dbReference type="InterPro" id="IPR036271">
    <property type="entry name" value="Tet_transcr_reg_TetR-rel_C_sf"/>
</dbReference>
<dbReference type="PANTHER" id="PTHR30055:SF226">
    <property type="entry name" value="HTH-TYPE TRANSCRIPTIONAL REGULATOR PKSA"/>
    <property type="match status" value="1"/>
</dbReference>
<feature type="compositionally biased region" description="Basic residues" evidence="5">
    <location>
        <begin position="1"/>
        <end position="10"/>
    </location>
</feature>
<evidence type="ECO:0000256" key="3">
    <source>
        <dbReference type="ARBA" id="ARBA00023163"/>
    </source>
</evidence>
<dbReference type="InterPro" id="IPR011075">
    <property type="entry name" value="TetR_C"/>
</dbReference>
<feature type="DNA-binding region" description="H-T-H motif" evidence="4">
    <location>
        <begin position="41"/>
        <end position="60"/>
    </location>
</feature>
<keyword evidence="8" id="KW-1185">Reference proteome</keyword>
<name>A0A975JWH5_9MYCO</name>
<evidence type="ECO:0000256" key="4">
    <source>
        <dbReference type="PROSITE-ProRule" id="PRU00335"/>
    </source>
</evidence>
<gene>
    <name evidence="7" type="ORF">F6B93_07575</name>
</gene>
<keyword evidence="2 4" id="KW-0238">DNA-binding</keyword>
<dbReference type="GO" id="GO:0000976">
    <property type="term" value="F:transcription cis-regulatory region binding"/>
    <property type="evidence" value="ECO:0007669"/>
    <property type="project" value="TreeGrafter"/>
</dbReference>
<dbReference type="InterPro" id="IPR009057">
    <property type="entry name" value="Homeodomain-like_sf"/>
</dbReference>
<evidence type="ECO:0000313" key="7">
    <source>
        <dbReference type="EMBL" id="QUR66975.1"/>
    </source>
</evidence>
<dbReference type="Gene3D" id="1.10.357.10">
    <property type="entry name" value="Tetracycline Repressor, domain 2"/>
    <property type="match status" value="1"/>
</dbReference>
<evidence type="ECO:0000313" key="8">
    <source>
        <dbReference type="Proteomes" id="UP000682202"/>
    </source>
</evidence>
<sequence length="212" mass="22936">MKPFAKRRPGRPSGVKSDETRQRIVRAARQVFSQLGYEGATFQAIANRADLTRPAINHYFANKSALYQEVVDRTNELVIGAGIERALAATTLASRIAALIAVAHEVNSQHPSTAAFMATDVMESQRNTEVSSAGNDTVDSVRAFLTWAVNDAIERGELAADLDAAALVEEVMVVACGVVFYAGFIGSDEQIDSVAESVRDLLTHEFLRLSPP</sequence>
<evidence type="ECO:0000256" key="1">
    <source>
        <dbReference type="ARBA" id="ARBA00023015"/>
    </source>
</evidence>
<dbReference type="PRINTS" id="PR00455">
    <property type="entry name" value="HTHTETR"/>
</dbReference>
<proteinExistence type="predicted"/>
<dbReference type="PANTHER" id="PTHR30055">
    <property type="entry name" value="HTH-TYPE TRANSCRIPTIONAL REGULATOR RUTR"/>
    <property type="match status" value="1"/>
</dbReference>
<dbReference type="PROSITE" id="PS50977">
    <property type="entry name" value="HTH_TETR_2"/>
    <property type="match status" value="1"/>
</dbReference>
<feature type="region of interest" description="Disordered" evidence="5">
    <location>
        <begin position="1"/>
        <end position="20"/>
    </location>
</feature>
<feature type="domain" description="HTH tetR-type" evidence="6">
    <location>
        <begin position="18"/>
        <end position="78"/>
    </location>
</feature>
<dbReference type="InterPro" id="IPR050109">
    <property type="entry name" value="HTH-type_TetR-like_transc_reg"/>
</dbReference>
<keyword evidence="3" id="KW-0804">Transcription</keyword>
<keyword evidence="1" id="KW-0805">Transcription regulation</keyword>
<dbReference type="SUPFAM" id="SSF46689">
    <property type="entry name" value="Homeodomain-like"/>
    <property type="match status" value="1"/>
</dbReference>
<dbReference type="RefSeq" id="WP_211698540.1">
    <property type="nucleotide sequence ID" value="NZ_CP046600.1"/>
</dbReference>
<evidence type="ECO:0000259" key="6">
    <source>
        <dbReference type="PROSITE" id="PS50977"/>
    </source>
</evidence>
<accession>A0A975JWH5</accession>
<evidence type="ECO:0000256" key="2">
    <source>
        <dbReference type="ARBA" id="ARBA00023125"/>
    </source>
</evidence>
<dbReference type="SUPFAM" id="SSF48498">
    <property type="entry name" value="Tetracyclin repressor-like, C-terminal domain"/>
    <property type="match status" value="1"/>
</dbReference>
<protein>
    <submittedName>
        <fullName evidence="7">TetR family transcriptional regulator</fullName>
    </submittedName>
</protein>
<dbReference type="GO" id="GO:0003700">
    <property type="term" value="F:DNA-binding transcription factor activity"/>
    <property type="evidence" value="ECO:0007669"/>
    <property type="project" value="TreeGrafter"/>
</dbReference>
<dbReference type="Pfam" id="PF16925">
    <property type="entry name" value="TetR_C_13"/>
    <property type="match status" value="1"/>
</dbReference>